<keyword evidence="5" id="KW-0808">Transferase</keyword>
<proteinExistence type="inferred from homology"/>
<keyword evidence="8 11" id="KW-1133">Transmembrane helix</keyword>
<evidence type="ECO:0000256" key="8">
    <source>
        <dbReference type="ARBA" id="ARBA00022989"/>
    </source>
</evidence>
<dbReference type="OrthoDB" id="10066429at2759"/>
<dbReference type="InterPro" id="IPR005599">
    <property type="entry name" value="GPI_mannosylTrfase"/>
</dbReference>
<comment type="pathway">
    <text evidence="2">Glycolipid biosynthesis; glycosylphosphatidylinositol-anchor biosynthesis.</text>
</comment>
<comment type="caution">
    <text evidence="12">The sequence shown here is derived from an EMBL/GenBank/DDBJ whole genome shotgun (WGS) entry which is preliminary data.</text>
</comment>
<keyword evidence="7 11" id="KW-0256">Endoplasmic reticulum</keyword>
<dbReference type="EC" id="2.4.1.-" evidence="11"/>
<feature type="transmembrane region" description="Helical" evidence="11">
    <location>
        <begin position="239"/>
        <end position="260"/>
    </location>
</feature>
<feature type="transmembrane region" description="Helical" evidence="11">
    <location>
        <begin position="389"/>
        <end position="407"/>
    </location>
</feature>
<evidence type="ECO:0000256" key="4">
    <source>
        <dbReference type="ARBA" id="ARBA00022676"/>
    </source>
</evidence>
<evidence type="ECO:0000256" key="7">
    <source>
        <dbReference type="ARBA" id="ARBA00022824"/>
    </source>
</evidence>
<name>A0A1J8QV08_9AGAM</name>
<keyword evidence="3" id="KW-0337">GPI-anchor biosynthesis</keyword>
<keyword evidence="9 11" id="KW-0472">Membrane</keyword>
<evidence type="ECO:0000256" key="11">
    <source>
        <dbReference type="RuleBase" id="RU363075"/>
    </source>
</evidence>
<comment type="subcellular location">
    <subcellularLocation>
        <location evidence="1 11">Endoplasmic reticulum membrane</location>
        <topology evidence="1 11">Multi-pass membrane protein</topology>
    </subcellularLocation>
</comment>
<evidence type="ECO:0000313" key="13">
    <source>
        <dbReference type="Proteomes" id="UP000183567"/>
    </source>
</evidence>
<feature type="transmembrane region" description="Helical" evidence="11">
    <location>
        <begin position="12"/>
        <end position="30"/>
    </location>
</feature>
<evidence type="ECO:0000256" key="1">
    <source>
        <dbReference type="ARBA" id="ARBA00004477"/>
    </source>
</evidence>
<evidence type="ECO:0000256" key="2">
    <source>
        <dbReference type="ARBA" id="ARBA00004687"/>
    </source>
</evidence>
<dbReference type="GO" id="GO:0006506">
    <property type="term" value="P:GPI anchor biosynthetic process"/>
    <property type="evidence" value="ECO:0007669"/>
    <property type="project" value="UniProtKB-KW"/>
</dbReference>
<evidence type="ECO:0000256" key="6">
    <source>
        <dbReference type="ARBA" id="ARBA00022692"/>
    </source>
</evidence>
<comment type="similarity">
    <text evidence="10">Belongs to the glycosyltransferase 22 family. PIGZ subfamily.</text>
</comment>
<dbReference type="Proteomes" id="UP000183567">
    <property type="component" value="Unassembled WGS sequence"/>
</dbReference>
<feature type="transmembrane region" description="Helical" evidence="11">
    <location>
        <begin position="301"/>
        <end position="322"/>
    </location>
</feature>
<protein>
    <recommendedName>
        <fullName evidence="11">Mannosyltransferase</fullName>
        <ecNumber evidence="11">2.4.1.-</ecNumber>
    </recommendedName>
</protein>
<dbReference type="GO" id="GO:0000026">
    <property type="term" value="F:alpha-1,2-mannosyltransferase activity"/>
    <property type="evidence" value="ECO:0007669"/>
    <property type="project" value="TreeGrafter"/>
</dbReference>
<dbReference type="PANTHER" id="PTHR22760:SF3">
    <property type="entry name" value="GPI MANNOSYLTRANSFERASE 4"/>
    <property type="match status" value="1"/>
</dbReference>
<dbReference type="GO" id="GO:0005789">
    <property type="term" value="C:endoplasmic reticulum membrane"/>
    <property type="evidence" value="ECO:0007669"/>
    <property type="project" value="UniProtKB-SubCell"/>
</dbReference>
<keyword evidence="6 11" id="KW-0812">Transmembrane</keyword>
<keyword evidence="4 11" id="KW-0328">Glycosyltransferase</keyword>
<evidence type="ECO:0000256" key="3">
    <source>
        <dbReference type="ARBA" id="ARBA00022502"/>
    </source>
</evidence>
<dbReference type="AlphaFoldDB" id="A0A1J8QV08"/>
<evidence type="ECO:0000256" key="9">
    <source>
        <dbReference type="ARBA" id="ARBA00023136"/>
    </source>
</evidence>
<sequence>MVLSKRAFKWIYTGLWMLRICFALLGTGYIHPDEHMQNGEVTSGESVSRISHFATLIQKPEGDLLTYYTIRTWEWSAALPVRSIVPAFVTTGIPVWFAKFFLSEEHLTQGIQPTLLFRLERFTFLVMSGLIDYSLARLIPSPTDRRLGLLLLASSHVMHTFQVRPFSNSIEAVLVALSLVLLRKITLDIMLKKRSLLHLLAIIFVTGIFTRPTFLIFGAPIAYQAALRTFANAGTTARWLRLVISPLFTAIAACATFLVADTLYFRGTLDDPVVTPFNFLKYNFSSHNLVEHGLHPRWLHVFVNLPMLVGPWVLLLVMYSIVDHTKLLSQKNKLFEVDICRTIIQIVIVSLSVLSIQPHQEPRFLIPLLLPIIVLTANTGRLACVGKAFWVSCSIFNLVLAVLFGILHQGGVVPSLFHLHSVVTNTSVGTRINIIYWKTYMPPPHLLGINERDISSGKISFTDLAGAPQDHFTASLVASDYDRSFIVTPVAMWYTLPHAIKNCMELDKPIFPHLDLDHVSESMDAGALDGLRLGVALDSALGGVDCMNCLSPSAKGENESSHVLINKFITHRLPESAQGIDYLAQLLADIQSLRSG</sequence>
<keyword evidence="13" id="KW-1185">Reference proteome</keyword>
<reference evidence="12 13" key="1">
    <citation type="submission" date="2016-03" db="EMBL/GenBank/DDBJ databases">
        <title>Comparative genomics of the ectomycorrhizal sister species Rhizopogon vinicolor and Rhizopogon vesiculosus (Basidiomycota: Boletales) reveals a divergence of the mating type B locus.</title>
        <authorList>
            <person name="Mujic A.B."/>
            <person name="Kuo A."/>
            <person name="Tritt A."/>
            <person name="Lipzen A."/>
            <person name="Chen C."/>
            <person name="Johnson J."/>
            <person name="Sharma A."/>
            <person name="Barry K."/>
            <person name="Grigoriev I.V."/>
            <person name="Spatafora J.W."/>
        </authorList>
    </citation>
    <scope>NUCLEOTIDE SEQUENCE [LARGE SCALE GENOMIC DNA]</scope>
    <source>
        <strain evidence="12 13">AM-OR11-056</strain>
    </source>
</reference>
<feature type="transmembrane region" description="Helical" evidence="11">
    <location>
        <begin position="197"/>
        <end position="219"/>
    </location>
</feature>
<gene>
    <name evidence="12" type="ORF">AZE42_03048</name>
</gene>
<evidence type="ECO:0000256" key="5">
    <source>
        <dbReference type="ARBA" id="ARBA00022679"/>
    </source>
</evidence>
<organism evidence="12 13">
    <name type="scientific">Rhizopogon vesiculosus</name>
    <dbReference type="NCBI Taxonomy" id="180088"/>
    <lineage>
        <taxon>Eukaryota</taxon>
        <taxon>Fungi</taxon>
        <taxon>Dikarya</taxon>
        <taxon>Basidiomycota</taxon>
        <taxon>Agaricomycotina</taxon>
        <taxon>Agaricomycetes</taxon>
        <taxon>Agaricomycetidae</taxon>
        <taxon>Boletales</taxon>
        <taxon>Suillineae</taxon>
        <taxon>Rhizopogonaceae</taxon>
        <taxon>Rhizopogon</taxon>
    </lineage>
</organism>
<evidence type="ECO:0000256" key="10">
    <source>
        <dbReference type="ARBA" id="ARBA00038466"/>
    </source>
</evidence>
<dbReference type="EMBL" id="LVVM01002142">
    <property type="protein sequence ID" value="OJA17272.1"/>
    <property type="molecule type" value="Genomic_DNA"/>
</dbReference>
<evidence type="ECO:0000313" key="12">
    <source>
        <dbReference type="EMBL" id="OJA17272.1"/>
    </source>
</evidence>
<dbReference type="Pfam" id="PF03901">
    <property type="entry name" value="Glyco_transf_22"/>
    <property type="match status" value="1"/>
</dbReference>
<accession>A0A1J8QV08</accession>
<dbReference type="STRING" id="180088.A0A1J8QV08"/>
<dbReference type="PANTHER" id="PTHR22760">
    <property type="entry name" value="GLYCOSYLTRANSFERASE"/>
    <property type="match status" value="1"/>
</dbReference>